<reference evidence="4" key="1">
    <citation type="submission" date="2015-02" db="EMBL/GenBank/DDBJ databases">
        <authorList>
            <person name="Chooi Y.-H."/>
        </authorList>
    </citation>
    <scope>NUCLEOTIDE SEQUENCE [LARGE SCALE GENOMIC DNA]</scope>
    <source>
        <strain evidence="4">strain Y</strain>
    </source>
</reference>
<dbReference type="KEGG" id="fiy:BN1229_v1_3333"/>
<evidence type="ECO:0000259" key="2">
    <source>
        <dbReference type="PROSITE" id="PS50405"/>
    </source>
</evidence>
<protein>
    <submittedName>
        <fullName evidence="3">Glutathione S-transferase</fullName>
    </submittedName>
</protein>
<keyword evidence="3" id="KW-0808">Transferase</keyword>
<dbReference type="PROSITE" id="PS50404">
    <property type="entry name" value="GST_NTER"/>
    <property type="match status" value="1"/>
</dbReference>
<dbReference type="CDD" id="cd03051">
    <property type="entry name" value="GST_N_GTT2_like"/>
    <property type="match status" value="1"/>
</dbReference>
<dbReference type="InterPro" id="IPR034346">
    <property type="entry name" value="Gtt2-like_C"/>
</dbReference>
<feature type="domain" description="GST N-terminal" evidence="1">
    <location>
        <begin position="1"/>
        <end position="81"/>
    </location>
</feature>
<dbReference type="Proteomes" id="UP000033187">
    <property type="component" value="Chromosome 1"/>
</dbReference>
<dbReference type="Pfam" id="PF13417">
    <property type="entry name" value="GST_N_3"/>
    <property type="match status" value="1"/>
</dbReference>
<dbReference type="Gene3D" id="1.20.1050.10">
    <property type="match status" value="1"/>
</dbReference>
<evidence type="ECO:0000313" key="3">
    <source>
        <dbReference type="EMBL" id="CPR21900.1"/>
    </source>
</evidence>
<keyword evidence="4" id="KW-1185">Reference proteome</keyword>
<gene>
    <name evidence="3" type="ORF">YBN1229_v1_3333</name>
</gene>
<dbReference type="GO" id="GO:0016740">
    <property type="term" value="F:transferase activity"/>
    <property type="evidence" value="ECO:0007669"/>
    <property type="project" value="UniProtKB-KW"/>
</dbReference>
<evidence type="ECO:0000313" key="4">
    <source>
        <dbReference type="Proteomes" id="UP000033187"/>
    </source>
</evidence>
<dbReference type="InterPro" id="IPR040079">
    <property type="entry name" value="Glutathione_S-Trfase"/>
</dbReference>
<dbReference type="SUPFAM" id="SSF47616">
    <property type="entry name" value="GST C-terminal domain-like"/>
    <property type="match status" value="1"/>
</dbReference>
<dbReference type="Pfam" id="PF00043">
    <property type="entry name" value="GST_C"/>
    <property type="match status" value="1"/>
</dbReference>
<name>A0A0D6JJT8_9HYPH</name>
<dbReference type="InterPro" id="IPR004046">
    <property type="entry name" value="GST_C"/>
</dbReference>
<dbReference type="SUPFAM" id="SSF52833">
    <property type="entry name" value="Thioredoxin-like"/>
    <property type="match status" value="1"/>
</dbReference>
<dbReference type="PROSITE" id="PS50405">
    <property type="entry name" value="GST_CTER"/>
    <property type="match status" value="1"/>
</dbReference>
<accession>A0A0D6JJT8</accession>
<dbReference type="InterPro" id="IPR036282">
    <property type="entry name" value="Glutathione-S-Trfase_C_sf"/>
</dbReference>
<dbReference type="RefSeq" id="WP_046478438.1">
    <property type="nucleotide sequence ID" value="NZ_LN829118.1"/>
</dbReference>
<dbReference type="PANTHER" id="PTHR44051">
    <property type="entry name" value="GLUTATHIONE S-TRANSFERASE-RELATED"/>
    <property type="match status" value="1"/>
</dbReference>
<dbReference type="InterPro" id="IPR034345">
    <property type="entry name" value="Gtt2-like_N"/>
</dbReference>
<dbReference type="KEGG" id="fil:BN1229_v1_2584"/>
<dbReference type="CDD" id="cd03182">
    <property type="entry name" value="GST_C_GTT2_like"/>
    <property type="match status" value="1"/>
</dbReference>
<dbReference type="SFLD" id="SFLDG00358">
    <property type="entry name" value="Main_(cytGST)"/>
    <property type="match status" value="1"/>
</dbReference>
<dbReference type="EMBL" id="LN829119">
    <property type="protein sequence ID" value="CPR21900.1"/>
    <property type="molecule type" value="Genomic_DNA"/>
</dbReference>
<dbReference type="InterPro" id="IPR036249">
    <property type="entry name" value="Thioredoxin-like_sf"/>
</dbReference>
<dbReference type="OrthoDB" id="5293590at2"/>
<dbReference type="SFLD" id="SFLDS00019">
    <property type="entry name" value="Glutathione_Transferase_(cytos"/>
    <property type="match status" value="1"/>
</dbReference>
<sequence>MKILDTTTAPNPRRVRIFLAEKGLSVPFEPFEMNMTNLRSEEFTAMNPMQRVPILVLDDGTCISESVAICRYFEELHPEPPLFGTGALGKALVEMWNRRMELNFFTAVGQAFRHLHPNMREREVPQVAEWGEANKAKCLGALKILDDQLANTQYVASENYSIADITGLVAVDFMKVARIDMPDTLSNVQRWYNEVSARPSAKA</sequence>
<dbReference type="InterPro" id="IPR010987">
    <property type="entry name" value="Glutathione-S-Trfase_C-like"/>
</dbReference>
<dbReference type="InterPro" id="IPR004045">
    <property type="entry name" value="Glutathione_S-Trfase_N"/>
</dbReference>
<feature type="domain" description="GST C-terminal" evidence="2">
    <location>
        <begin position="86"/>
        <end position="203"/>
    </location>
</feature>
<organism evidence="3 4">
    <name type="scientific">Candidatus Filomicrobium marinum</name>
    <dbReference type="NCBI Taxonomy" id="1608628"/>
    <lineage>
        <taxon>Bacteria</taxon>
        <taxon>Pseudomonadati</taxon>
        <taxon>Pseudomonadota</taxon>
        <taxon>Alphaproteobacteria</taxon>
        <taxon>Hyphomicrobiales</taxon>
        <taxon>Hyphomicrobiaceae</taxon>
        <taxon>Filomicrobium</taxon>
    </lineage>
</organism>
<dbReference type="PANTHER" id="PTHR44051:SF8">
    <property type="entry name" value="GLUTATHIONE S-TRANSFERASE GSTA"/>
    <property type="match status" value="1"/>
</dbReference>
<proteinExistence type="predicted"/>
<dbReference type="AlphaFoldDB" id="A0A0D6JJT8"/>
<dbReference type="Gene3D" id="3.40.30.10">
    <property type="entry name" value="Glutaredoxin"/>
    <property type="match status" value="1"/>
</dbReference>
<evidence type="ECO:0000259" key="1">
    <source>
        <dbReference type="PROSITE" id="PS50404"/>
    </source>
</evidence>